<dbReference type="EMBL" id="JAVFWL010000003">
    <property type="protein sequence ID" value="KAK6743371.1"/>
    <property type="molecule type" value="Genomic_DNA"/>
</dbReference>
<dbReference type="PROSITE" id="PS00107">
    <property type="entry name" value="PROTEIN_KINASE_ATP"/>
    <property type="match status" value="1"/>
</dbReference>
<evidence type="ECO:0000256" key="2">
    <source>
        <dbReference type="ARBA" id="ARBA00022679"/>
    </source>
</evidence>
<proteinExistence type="predicted"/>
<evidence type="ECO:0000256" key="3">
    <source>
        <dbReference type="ARBA" id="ARBA00022741"/>
    </source>
</evidence>
<evidence type="ECO:0000256" key="4">
    <source>
        <dbReference type="ARBA" id="ARBA00022777"/>
    </source>
</evidence>
<feature type="binding site" evidence="6">
    <location>
        <position position="491"/>
    </location>
    <ligand>
        <name>ATP</name>
        <dbReference type="ChEBI" id="CHEBI:30616"/>
    </ligand>
</feature>
<dbReference type="Pfam" id="PF00069">
    <property type="entry name" value="Pkinase"/>
    <property type="match status" value="1"/>
</dbReference>
<feature type="region of interest" description="Disordered" evidence="8">
    <location>
        <begin position="24"/>
        <end position="59"/>
    </location>
</feature>
<feature type="compositionally biased region" description="Low complexity" evidence="8">
    <location>
        <begin position="189"/>
        <end position="203"/>
    </location>
</feature>
<dbReference type="SUPFAM" id="SSF56112">
    <property type="entry name" value="Protein kinase-like (PK-like)"/>
    <property type="match status" value="1"/>
</dbReference>
<reference evidence="10 11" key="1">
    <citation type="submission" date="2023-08" db="EMBL/GenBank/DDBJ databases">
        <title>A Necator americanus chromosomal reference genome.</title>
        <authorList>
            <person name="Ilik V."/>
            <person name="Petrzelkova K.J."/>
            <person name="Pardy F."/>
            <person name="Fuh T."/>
            <person name="Niatou-Singa F.S."/>
            <person name="Gouil Q."/>
            <person name="Baker L."/>
            <person name="Ritchie M.E."/>
            <person name="Jex A.R."/>
            <person name="Gazzola D."/>
            <person name="Li H."/>
            <person name="Toshio Fujiwara R."/>
            <person name="Zhan B."/>
            <person name="Aroian R.V."/>
            <person name="Pafco B."/>
            <person name="Schwarz E.M."/>
        </authorList>
    </citation>
    <scope>NUCLEOTIDE SEQUENCE [LARGE SCALE GENOMIC DNA]</scope>
    <source>
        <strain evidence="10 11">Aroian</strain>
        <tissue evidence="10">Whole animal</tissue>
    </source>
</reference>
<feature type="region of interest" description="Disordered" evidence="8">
    <location>
        <begin position="178"/>
        <end position="213"/>
    </location>
</feature>
<sequence length="765" mass="87280">MTTSMADPLDFGEQQRFDQLHHQQLEQKLFNTGPRASRTLPTATSQNLPSGDGSASFPNLCPTDVALQPFNEDSIDGQMRVFAAPFVNECSNLSSAGSISDREPDGTPGRCNRSGPEKKSVRKRRRGDETPKSERKITDFIRGQTSPKRMVVNSNGENYLNETNPVVGVGVQRWMTTSPTPLSRVTPTNPHYSSDSNSNSNQSPPAPPPIRLKTDCETQTDFEELSVAPPEEIAKRDRLIQELRNQLIEEQNRTANERRKNESAKEALKRILIEKNTMERKAIRDKTTENTPRIGQYKLVRHGDSFREVWVDGWAQEELDKKMQQIANERNEIANASALLKKRKPVGIAKEGSTPKRSAANSLSAQLAAIQTDGSMPSTSSSGDDAVFRRPEEPKEINYQEYIELDEIYKLRREHMKKEELEVLAEKEKLDRERQLHLRELKRASNERDSRYKDHEMLNKRYLLLSLLGKGGFSEVWRAFDLEENRFVACKIHHVNKEWKEEKKANYVKHAMREKDIHKTLDHCRIVKLFDLFTIDNHSFCTVLEYCTGNDLDFYLKQNKCISEKEARSIIMQVVSALVYLNEKKPPIIHYDLKPANILLESGTTCGAIKITDFGLSKIMEGSSDDDSIELTSQFAGTYWYLPPETFVVSHAPPKISSKVDVWSVGVIFYQCIYGKKPFGNDQTQQKILEENTILKANEVHFPAKPQVSPVAQDFIRRCLQYKKEDRADVFELMKHELFRPRGQKSGPPSSPSISRTLSKCEVEE</sequence>
<feature type="compositionally biased region" description="Basic and acidic residues" evidence="8">
    <location>
        <begin position="126"/>
        <end position="139"/>
    </location>
</feature>
<feature type="region of interest" description="Disordered" evidence="8">
    <location>
        <begin position="741"/>
        <end position="765"/>
    </location>
</feature>
<evidence type="ECO:0000256" key="8">
    <source>
        <dbReference type="SAM" id="MobiDB-lite"/>
    </source>
</evidence>
<dbReference type="InterPro" id="IPR011009">
    <property type="entry name" value="Kinase-like_dom_sf"/>
</dbReference>
<dbReference type="Gene3D" id="1.10.510.10">
    <property type="entry name" value="Transferase(Phosphotransferase) domain 1"/>
    <property type="match status" value="1"/>
</dbReference>
<dbReference type="Proteomes" id="UP001303046">
    <property type="component" value="Unassembled WGS sequence"/>
</dbReference>
<evidence type="ECO:0000256" key="7">
    <source>
        <dbReference type="SAM" id="Coils"/>
    </source>
</evidence>
<feature type="region of interest" description="Disordered" evidence="8">
    <location>
        <begin position="95"/>
        <end position="147"/>
    </location>
</feature>
<evidence type="ECO:0000313" key="11">
    <source>
        <dbReference type="Proteomes" id="UP001303046"/>
    </source>
</evidence>
<evidence type="ECO:0000256" key="1">
    <source>
        <dbReference type="ARBA" id="ARBA00022527"/>
    </source>
</evidence>
<keyword evidence="7" id="KW-0175">Coiled coil</keyword>
<name>A0ABR1CZT0_NECAM</name>
<dbReference type="InterPro" id="IPR008271">
    <property type="entry name" value="Ser/Thr_kinase_AS"/>
</dbReference>
<protein>
    <recommendedName>
        <fullName evidence="9">Protein kinase domain-containing protein</fullName>
    </recommendedName>
</protein>
<feature type="coiled-coil region" evidence="7">
    <location>
        <begin position="233"/>
        <end position="281"/>
    </location>
</feature>
<dbReference type="InterPro" id="IPR017441">
    <property type="entry name" value="Protein_kinase_ATP_BS"/>
</dbReference>
<feature type="region of interest" description="Disordered" evidence="8">
    <location>
        <begin position="371"/>
        <end position="391"/>
    </location>
</feature>
<dbReference type="SMART" id="SM00220">
    <property type="entry name" value="S_TKc"/>
    <property type="match status" value="1"/>
</dbReference>
<keyword evidence="5 6" id="KW-0067">ATP-binding</keyword>
<evidence type="ECO:0000256" key="6">
    <source>
        <dbReference type="PROSITE-ProRule" id="PRU10141"/>
    </source>
</evidence>
<evidence type="ECO:0000256" key="5">
    <source>
        <dbReference type="ARBA" id="ARBA00022840"/>
    </source>
</evidence>
<keyword evidence="3 6" id="KW-0547">Nucleotide-binding</keyword>
<feature type="compositionally biased region" description="Polar residues" evidence="8">
    <location>
        <begin position="372"/>
        <end position="383"/>
    </location>
</feature>
<dbReference type="PANTHER" id="PTHR22974:SF23">
    <property type="entry name" value="TOUSLED-LIKE KINASE, ISOFORM G"/>
    <property type="match status" value="1"/>
</dbReference>
<evidence type="ECO:0000259" key="9">
    <source>
        <dbReference type="PROSITE" id="PS50011"/>
    </source>
</evidence>
<organism evidence="10 11">
    <name type="scientific">Necator americanus</name>
    <name type="common">Human hookworm</name>
    <dbReference type="NCBI Taxonomy" id="51031"/>
    <lineage>
        <taxon>Eukaryota</taxon>
        <taxon>Metazoa</taxon>
        <taxon>Ecdysozoa</taxon>
        <taxon>Nematoda</taxon>
        <taxon>Chromadorea</taxon>
        <taxon>Rhabditida</taxon>
        <taxon>Rhabditina</taxon>
        <taxon>Rhabditomorpha</taxon>
        <taxon>Strongyloidea</taxon>
        <taxon>Ancylostomatidae</taxon>
        <taxon>Bunostominae</taxon>
        <taxon>Necator</taxon>
    </lineage>
</organism>
<accession>A0ABR1CZT0</accession>
<comment type="caution">
    <text evidence="10">The sequence shown here is derived from an EMBL/GenBank/DDBJ whole genome shotgun (WGS) entry which is preliminary data.</text>
</comment>
<feature type="coiled-coil region" evidence="7">
    <location>
        <begin position="413"/>
        <end position="447"/>
    </location>
</feature>
<dbReference type="InterPro" id="IPR000719">
    <property type="entry name" value="Prot_kinase_dom"/>
</dbReference>
<dbReference type="PROSITE" id="PS50011">
    <property type="entry name" value="PROTEIN_KINASE_DOM"/>
    <property type="match status" value="1"/>
</dbReference>
<keyword evidence="1" id="KW-0723">Serine/threonine-protein kinase</keyword>
<gene>
    <name evidence="10" type="primary">Necator_chrIII.g11323</name>
    <name evidence="10" type="ORF">RB195_010558</name>
</gene>
<feature type="compositionally biased region" description="Polar residues" evidence="8">
    <location>
        <begin position="178"/>
        <end position="188"/>
    </location>
</feature>
<keyword evidence="2" id="KW-0808">Transferase</keyword>
<keyword evidence="4" id="KW-0418">Kinase</keyword>
<feature type="domain" description="Protein kinase" evidence="9">
    <location>
        <begin position="462"/>
        <end position="739"/>
    </location>
</feature>
<keyword evidence="11" id="KW-1185">Reference proteome</keyword>
<evidence type="ECO:0000313" key="10">
    <source>
        <dbReference type="EMBL" id="KAK6743371.1"/>
    </source>
</evidence>
<feature type="compositionally biased region" description="Polar residues" evidence="8">
    <location>
        <begin position="39"/>
        <end position="49"/>
    </location>
</feature>
<dbReference type="PANTHER" id="PTHR22974">
    <property type="entry name" value="MIXED LINEAGE PROTEIN KINASE"/>
    <property type="match status" value="1"/>
</dbReference>
<dbReference type="PROSITE" id="PS00108">
    <property type="entry name" value="PROTEIN_KINASE_ST"/>
    <property type="match status" value="1"/>
</dbReference>
<dbReference type="CDD" id="cd13990">
    <property type="entry name" value="STKc_TLK"/>
    <property type="match status" value="1"/>
</dbReference>